<reference evidence="13 14" key="1">
    <citation type="submission" date="2018-08" db="EMBL/GenBank/DDBJ databases">
        <title>Aphanomyces genome sequencing and annotation.</title>
        <authorList>
            <person name="Minardi D."/>
            <person name="Oidtmann B."/>
            <person name="Van Der Giezen M."/>
            <person name="Studholme D.J."/>
        </authorList>
    </citation>
    <scope>NUCLEOTIDE SEQUENCE [LARGE SCALE GENOMIC DNA]</scope>
    <source>
        <strain evidence="13 14">Da</strain>
    </source>
</reference>
<dbReference type="Gene3D" id="3.90.132.10">
    <property type="entry name" value="Leishmanolysin , domain 2"/>
    <property type="match status" value="1"/>
</dbReference>
<dbReference type="GO" id="GO:0007155">
    <property type="term" value="P:cell adhesion"/>
    <property type="evidence" value="ECO:0007669"/>
    <property type="project" value="InterPro"/>
</dbReference>
<organism evidence="13 14">
    <name type="scientific">Aphanomyces astaci</name>
    <name type="common">Crayfish plague agent</name>
    <dbReference type="NCBI Taxonomy" id="112090"/>
    <lineage>
        <taxon>Eukaryota</taxon>
        <taxon>Sar</taxon>
        <taxon>Stramenopiles</taxon>
        <taxon>Oomycota</taxon>
        <taxon>Saprolegniomycetes</taxon>
        <taxon>Saprolegniales</taxon>
        <taxon>Verrucalvaceae</taxon>
        <taxon>Aphanomyces</taxon>
    </lineage>
</organism>
<feature type="region of interest" description="Disordered" evidence="11">
    <location>
        <begin position="229"/>
        <end position="265"/>
    </location>
</feature>
<dbReference type="GO" id="GO:0005634">
    <property type="term" value="C:nucleus"/>
    <property type="evidence" value="ECO:0007669"/>
    <property type="project" value="UniProtKB-SubCell"/>
</dbReference>
<dbReference type="GO" id="GO:0006508">
    <property type="term" value="P:proteolysis"/>
    <property type="evidence" value="ECO:0007669"/>
    <property type="project" value="UniProtKB-KW"/>
</dbReference>
<feature type="compositionally biased region" description="Low complexity" evidence="11">
    <location>
        <begin position="236"/>
        <end position="253"/>
    </location>
</feature>
<dbReference type="SUPFAM" id="SSF55486">
    <property type="entry name" value="Metalloproteases ('zincins'), catalytic domain"/>
    <property type="match status" value="1"/>
</dbReference>
<dbReference type="PRINTS" id="PR00782">
    <property type="entry name" value="LSHMANOLYSIN"/>
</dbReference>
<dbReference type="SMART" id="SM00181">
    <property type="entry name" value="EGF"/>
    <property type="match status" value="2"/>
</dbReference>
<evidence type="ECO:0000313" key="13">
    <source>
        <dbReference type="EMBL" id="RHZ14406.1"/>
    </source>
</evidence>
<evidence type="ECO:0000256" key="7">
    <source>
        <dbReference type="ARBA" id="ARBA00023049"/>
    </source>
</evidence>
<evidence type="ECO:0000256" key="5">
    <source>
        <dbReference type="ARBA" id="ARBA00022801"/>
    </source>
</evidence>
<feature type="disulfide bond" evidence="10">
    <location>
        <begin position="808"/>
        <end position="818"/>
    </location>
</feature>
<evidence type="ECO:0000256" key="1">
    <source>
        <dbReference type="ARBA" id="ARBA00004123"/>
    </source>
</evidence>
<keyword evidence="7 9" id="KW-0482">Metalloprotease</keyword>
<dbReference type="GO" id="GO:0080008">
    <property type="term" value="C:Cul4-RING E3 ubiquitin ligase complex"/>
    <property type="evidence" value="ECO:0007669"/>
    <property type="project" value="TreeGrafter"/>
</dbReference>
<evidence type="ECO:0000256" key="6">
    <source>
        <dbReference type="ARBA" id="ARBA00022833"/>
    </source>
</evidence>
<accession>A0A3R7BJJ8</accession>
<evidence type="ECO:0000259" key="12">
    <source>
        <dbReference type="PROSITE" id="PS50026"/>
    </source>
</evidence>
<protein>
    <recommendedName>
        <fullName evidence="12">EGF-like domain-containing protein</fullName>
    </recommendedName>
</protein>
<evidence type="ECO:0000313" key="14">
    <source>
        <dbReference type="Proteomes" id="UP000285430"/>
    </source>
</evidence>
<dbReference type="Gene3D" id="2.10.55.10">
    <property type="entry name" value="Leishmanolysin domain 3"/>
    <property type="match status" value="1"/>
</dbReference>
<dbReference type="InterPro" id="IPR015943">
    <property type="entry name" value="WD40/YVTN_repeat-like_dom_sf"/>
</dbReference>
<dbReference type="PROSITE" id="PS01186">
    <property type="entry name" value="EGF_2"/>
    <property type="match status" value="1"/>
</dbReference>
<dbReference type="FunFam" id="3.90.132.10:FF:000001">
    <property type="entry name" value="leishmanolysin-like peptidase isoform X2"/>
    <property type="match status" value="1"/>
</dbReference>
<evidence type="ECO:0000256" key="10">
    <source>
        <dbReference type="PROSITE-ProRule" id="PRU00076"/>
    </source>
</evidence>
<evidence type="ECO:0000256" key="2">
    <source>
        <dbReference type="ARBA" id="ARBA00005860"/>
    </source>
</evidence>
<dbReference type="Gene3D" id="2.10.25.10">
    <property type="entry name" value="Laminin"/>
    <property type="match status" value="1"/>
</dbReference>
<dbReference type="Gene3D" id="2.130.10.10">
    <property type="entry name" value="YVTN repeat-like/Quinoprotein amine dehydrogenase"/>
    <property type="match status" value="1"/>
</dbReference>
<evidence type="ECO:0000256" key="9">
    <source>
        <dbReference type="PIRSR" id="PIRSR601577-2"/>
    </source>
</evidence>
<dbReference type="Pfam" id="PF01457">
    <property type="entry name" value="Peptidase_M8"/>
    <property type="match status" value="1"/>
</dbReference>
<feature type="compositionally biased region" description="Acidic residues" evidence="11">
    <location>
        <begin position="254"/>
        <end position="265"/>
    </location>
</feature>
<comment type="subcellular location">
    <subcellularLocation>
        <location evidence="1">Nucleus</location>
    </subcellularLocation>
</comment>
<dbReference type="VEuPathDB" id="FungiDB:H257_08023"/>
<dbReference type="PROSITE" id="PS50026">
    <property type="entry name" value="EGF_3"/>
    <property type="match status" value="1"/>
</dbReference>
<comment type="similarity">
    <text evidence="2">Belongs to the peptidase M8 family.</text>
</comment>
<dbReference type="AlphaFoldDB" id="A0A3R7BJJ8"/>
<keyword evidence="10" id="KW-0245">EGF-like domain</keyword>
<feature type="domain" description="EGF-like" evidence="12">
    <location>
        <begin position="805"/>
        <end position="837"/>
    </location>
</feature>
<dbReference type="InterPro" id="IPR033270">
    <property type="entry name" value="VPRBP/DCAF1"/>
</dbReference>
<dbReference type="InterPro" id="IPR001577">
    <property type="entry name" value="Peptidase_M8"/>
</dbReference>
<evidence type="ECO:0000256" key="11">
    <source>
        <dbReference type="SAM" id="MobiDB-lite"/>
    </source>
</evidence>
<dbReference type="PANTHER" id="PTHR13129:SF4">
    <property type="entry name" value="DDB1- AND CUL4-ASSOCIATED FACTOR 1"/>
    <property type="match status" value="1"/>
</dbReference>
<keyword evidence="5" id="KW-0378">Hydrolase</keyword>
<name>A0A3R7BJJ8_APHAT</name>
<comment type="caution">
    <text evidence="13">The sequence shown here is derived from an EMBL/GenBank/DDBJ whole genome shotgun (WGS) entry which is preliminary data.</text>
</comment>
<keyword evidence="3" id="KW-0645">Protease</keyword>
<dbReference type="GO" id="GO:0016567">
    <property type="term" value="P:protein ubiquitination"/>
    <property type="evidence" value="ECO:0007669"/>
    <property type="project" value="InterPro"/>
</dbReference>
<feature type="disulfide bond" evidence="10">
    <location>
        <begin position="827"/>
        <end position="836"/>
    </location>
</feature>
<dbReference type="InterPro" id="IPR000742">
    <property type="entry name" value="EGF"/>
</dbReference>
<proteinExistence type="inferred from homology"/>
<dbReference type="SUPFAM" id="SSF50960">
    <property type="entry name" value="TolB, C-terminal domain"/>
    <property type="match status" value="1"/>
</dbReference>
<evidence type="ECO:0000256" key="8">
    <source>
        <dbReference type="ARBA" id="ARBA00023242"/>
    </source>
</evidence>
<comment type="cofactor">
    <cofactor evidence="9">
        <name>Zn(2+)</name>
        <dbReference type="ChEBI" id="CHEBI:29105"/>
    </cofactor>
    <text evidence="9">Binds 1 zinc ion per subunit.</text>
</comment>
<dbReference type="EMBL" id="QUTH01004324">
    <property type="protein sequence ID" value="RHZ14406.1"/>
    <property type="molecule type" value="Genomic_DNA"/>
</dbReference>
<dbReference type="PANTHER" id="PTHR13129">
    <property type="entry name" value="VPRBP PROTEIN-RELATED"/>
    <property type="match status" value="1"/>
</dbReference>
<feature type="binding site" evidence="9">
    <location>
        <position position="537"/>
    </location>
    <ligand>
        <name>Zn(2+)</name>
        <dbReference type="ChEBI" id="CHEBI:29105"/>
        <note>catalytic</note>
    </ligand>
</feature>
<keyword evidence="6 9" id="KW-0862">Zinc</keyword>
<keyword evidence="8" id="KW-0539">Nucleus</keyword>
<keyword evidence="10" id="KW-1015">Disulfide bond</keyword>
<dbReference type="GO" id="GO:0016020">
    <property type="term" value="C:membrane"/>
    <property type="evidence" value="ECO:0007669"/>
    <property type="project" value="InterPro"/>
</dbReference>
<dbReference type="GO" id="GO:0046872">
    <property type="term" value="F:metal ion binding"/>
    <property type="evidence" value="ECO:0007669"/>
    <property type="project" value="UniProtKB-KW"/>
</dbReference>
<comment type="caution">
    <text evidence="10">Lacks conserved residue(s) required for the propagation of feature annotation.</text>
</comment>
<gene>
    <name evidence="13" type="ORF">DYB37_003060</name>
</gene>
<evidence type="ECO:0000256" key="4">
    <source>
        <dbReference type="ARBA" id="ARBA00022723"/>
    </source>
</evidence>
<dbReference type="GO" id="GO:0004222">
    <property type="term" value="F:metalloendopeptidase activity"/>
    <property type="evidence" value="ECO:0007669"/>
    <property type="project" value="InterPro"/>
</dbReference>
<keyword evidence="4 9" id="KW-0479">Metal-binding</keyword>
<evidence type="ECO:0000256" key="3">
    <source>
        <dbReference type="ARBA" id="ARBA00022670"/>
    </source>
</evidence>
<dbReference type="Proteomes" id="UP000285430">
    <property type="component" value="Unassembled WGS sequence"/>
</dbReference>
<sequence length="872" mass="93414">MNARMANYVPSKVGLWSLNDMEQARWTLSSMRSPRFNHGGDRIVALACEDVDALEPTACRGTAMYDVQSAQFEDPSRGGEGGNTYGDSSNCSFSPWDTTLLSDGLLWDVRSTKLVHKFDKLSNVGYGVFNPSGNEVIINSAVWDLRTFKLLRVVPALESSRIQFCHTRPVMYVYSPFEPVAAKETSKKLAKNRTWLRVLDTRDYKDVSTVDIERPIYDVALNAQETALGDEEEFGGSESELGGSDEFITTGSSEDGEYSEDDFDEDFEEGDDHLNVQWANLYDDEGDEDVEGGDDASASVSVGAVSQYKPIRITPIFDTASMNALGATNLNFVKNKLVADALAFWGQTLQVTLTPCCFSNSLQVIPINGTWFAQRNCIQAWQTSPPVCAAVESQQKCMEVPIPDSHFAPLRVCSTCPLQGCAGGSCASPSAGTGVPNTDYVLYVRAVQTASCGTSVLAYATSCQPPIQEDYKCPNGVTASVIQMPSDATVQFFTERGHSVAKLVTPNVLSFVRNYFNCATLNGAEIEDSDGGCLGSHWEERIFEPELMSPLQSYRNPVSGLTLSYFQDTGWYQVNFTSAQPMYWGANRGCPFATDKCIQGTAPVPTDHFCVDASVDSCSVDLTSRAVCTVRTTTDVIPAYDQYFSNDPSLGGSSFADYCPIYTGYKGGDCYLPSNLQAPTGTSLNLLGETYSPTSFCLKSTLLTTKNAGWSIPGRSTGCYATTCSSGVVSISVMGASGTSLVSCSQKGQTFTVTGFTGSLVCPDPAIVCNTGQCVPACGANAICTSGKCNCVDGFTSAEDGNKCAPICPNACSGNGVCDDKAATCTCNPGFGAADCSATTTTTKKSHAAVVPPCRLVVSAVLWVVAFTMFVL</sequence>